<keyword evidence="3" id="KW-1185">Reference proteome</keyword>
<evidence type="ECO:0000313" key="2">
    <source>
        <dbReference type="EMBL" id="MBW0590019.1"/>
    </source>
</evidence>
<evidence type="ECO:0000313" key="3">
    <source>
        <dbReference type="Proteomes" id="UP000765509"/>
    </source>
</evidence>
<dbReference type="EMBL" id="AVOT02136618">
    <property type="protein sequence ID" value="MBW0590019.1"/>
    <property type="molecule type" value="Genomic_DNA"/>
</dbReference>
<dbReference type="PANTHER" id="PTHR46579:SF1">
    <property type="entry name" value="F5_8 TYPE C DOMAIN-CONTAINING PROTEIN"/>
    <property type="match status" value="1"/>
</dbReference>
<sequence>MVVVHLSCLIGDLVANHKVLGFASHLATRFCLWCECPKAEIQQLELGRLRQKRIVKYYSLGFKDLNNEAEHTRMVKKTGIRWSELNRLGYWDPVQQIPLGIMHNWFEGILQHHFRSRWRWYFGKFKTNKTQGTDNDSEEDCEMQDGDTSAQTGLSWEQGQKMMLSLMDITVPFGVTRIPMWLGQAKEGKVKSIEWQLLFSIYLPLGAIDTMVGDIHKFSNKPSEATNTLLLIDSLCAFVACTHILEARSITNVHCLKFTTEYKNYC</sequence>
<evidence type="ECO:0000256" key="1">
    <source>
        <dbReference type="SAM" id="MobiDB-lite"/>
    </source>
</evidence>
<dbReference type="OrthoDB" id="8192078at2759"/>
<dbReference type="Proteomes" id="UP000765509">
    <property type="component" value="Unassembled WGS sequence"/>
</dbReference>
<reference evidence="2" key="1">
    <citation type="submission" date="2021-03" db="EMBL/GenBank/DDBJ databases">
        <title>Draft genome sequence of rust myrtle Austropuccinia psidii MF-1, a brazilian biotype.</title>
        <authorList>
            <person name="Quecine M.C."/>
            <person name="Pachon D.M.R."/>
            <person name="Bonatelli M.L."/>
            <person name="Correr F.H."/>
            <person name="Franceschini L.M."/>
            <person name="Leite T.F."/>
            <person name="Margarido G.R.A."/>
            <person name="Almeida C.A."/>
            <person name="Ferrarezi J.A."/>
            <person name="Labate C.A."/>
        </authorList>
    </citation>
    <scope>NUCLEOTIDE SEQUENCE</scope>
    <source>
        <strain evidence="2">MF-1</strain>
    </source>
</reference>
<gene>
    <name evidence="2" type="ORF">O181_129734</name>
</gene>
<dbReference type="PANTHER" id="PTHR46579">
    <property type="entry name" value="F5/8 TYPE C DOMAIN-CONTAINING PROTEIN-RELATED"/>
    <property type="match status" value="1"/>
</dbReference>
<feature type="compositionally biased region" description="Acidic residues" evidence="1">
    <location>
        <begin position="135"/>
        <end position="145"/>
    </location>
</feature>
<organism evidence="2 3">
    <name type="scientific">Austropuccinia psidii MF-1</name>
    <dbReference type="NCBI Taxonomy" id="1389203"/>
    <lineage>
        <taxon>Eukaryota</taxon>
        <taxon>Fungi</taxon>
        <taxon>Dikarya</taxon>
        <taxon>Basidiomycota</taxon>
        <taxon>Pucciniomycotina</taxon>
        <taxon>Pucciniomycetes</taxon>
        <taxon>Pucciniales</taxon>
        <taxon>Sphaerophragmiaceae</taxon>
        <taxon>Austropuccinia</taxon>
    </lineage>
</organism>
<accession>A0A9Q3L2H2</accession>
<feature type="region of interest" description="Disordered" evidence="1">
    <location>
        <begin position="130"/>
        <end position="150"/>
    </location>
</feature>
<dbReference type="AlphaFoldDB" id="A0A9Q3L2H2"/>
<proteinExistence type="predicted"/>
<protein>
    <submittedName>
        <fullName evidence="2">Uncharacterized protein</fullName>
    </submittedName>
</protein>
<name>A0A9Q3L2H2_9BASI</name>
<comment type="caution">
    <text evidence="2">The sequence shown here is derived from an EMBL/GenBank/DDBJ whole genome shotgun (WGS) entry which is preliminary data.</text>
</comment>